<evidence type="ECO:0000256" key="3">
    <source>
        <dbReference type="ARBA" id="ARBA00022449"/>
    </source>
</evidence>
<evidence type="ECO:0000256" key="7">
    <source>
        <dbReference type="ARBA" id="ARBA00023136"/>
    </source>
</evidence>
<keyword evidence="5 9" id="KW-0812">Transmembrane</keyword>
<feature type="transmembrane region" description="Helical" evidence="9">
    <location>
        <begin position="462"/>
        <end position="482"/>
    </location>
</feature>
<comment type="subcellular location">
    <subcellularLocation>
        <location evidence="1">Cell membrane</location>
        <topology evidence="1">Multi-pass membrane protein</topology>
    </subcellularLocation>
</comment>
<feature type="transmembrane region" description="Helical" evidence="9">
    <location>
        <begin position="54"/>
        <end position="71"/>
    </location>
</feature>
<keyword evidence="2" id="KW-0813">Transport</keyword>
<dbReference type="EMBL" id="JABTCG010000001">
    <property type="protein sequence ID" value="MBD0849702.1"/>
    <property type="molecule type" value="Genomic_DNA"/>
</dbReference>
<keyword evidence="7 9" id="KW-0472">Membrane</keyword>
<proteinExistence type="inferred from homology"/>
<organism evidence="11 12">
    <name type="scientific">Maribacter arenosus</name>
    <dbReference type="NCBI Taxonomy" id="1854708"/>
    <lineage>
        <taxon>Bacteria</taxon>
        <taxon>Pseudomonadati</taxon>
        <taxon>Bacteroidota</taxon>
        <taxon>Flavobacteriia</taxon>
        <taxon>Flavobacteriales</taxon>
        <taxon>Flavobacteriaceae</taxon>
        <taxon>Maribacter</taxon>
    </lineage>
</organism>
<feature type="transmembrane region" description="Helical" evidence="9">
    <location>
        <begin position="348"/>
        <end position="367"/>
    </location>
</feature>
<protein>
    <submittedName>
        <fullName evidence="11">Na+/H+ antiporter NhaC</fullName>
    </submittedName>
</protein>
<evidence type="ECO:0000313" key="12">
    <source>
        <dbReference type="Proteomes" id="UP000598350"/>
    </source>
</evidence>
<feature type="transmembrane region" description="Helical" evidence="9">
    <location>
        <begin position="92"/>
        <end position="116"/>
    </location>
</feature>
<dbReference type="Pfam" id="PF03553">
    <property type="entry name" value="Na_H_antiporter"/>
    <property type="match status" value="1"/>
</dbReference>
<keyword evidence="6 9" id="KW-1133">Transmembrane helix</keyword>
<dbReference type="Proteomes" id="UP000598350">
    <property type="component" value="Unassembled WGS sequence"/>
</dbReference>
<keyword evidence="3" id="KW-0050">Antiport</keyword>
<evidence type="ECO:0000256" key="6">
    <source>
        <dbReference type="ARBA" id="ARBA00022989"/>
    </source>
</evidence>
<evidence type="ECO:0000256" key="5">
    <source>
        <dbReference type="ARBA" id="ARBA00022692"/>
    </source>
</evidence>
<evidence type="ECO:0000256" key="2">
    <source>
        <dbReference type="ARBA" id="ARBA00022448"/>
    </source>
</evidence>
<dbReference type="InterPro" id="IPR004770">
    <property type="entry name" value="Na/H_antiport_NhaC"/>
</dbReference>
<dbReference type="RefSeq" id="WP_188312814.1">
    <property type="nucleotide sequence ID" value="NZ_JABTCG010000001.1"/>
</dbReference>
<feature type="transmembrane region" description="Helical" evidence="9">
    <location>
        <begin position="275"/>
        <end position="292"/>
    </location>
</feature>
<dbReference type="InterPro" id="IPR052180">
    <property type="entry name" value="NhaC_Na-H+_Antiporter"/>
</dbReference>
<dbReference type="InterPro" id="IPR018461">
    <property type="entry name" value="Na/H_Antiport_NhaC-like_C"/>
</dbReference>
<feature type="transmembrane region" description="Helical" evidence="9">
    <location>
        <begin position="122"/>
        <end position="143"/>
    </location>
</feature>
<dbReference type="NCBIfam" id="TIGR00931">
    <property type="entry name" value="antiport_nhaC"/>
    <property type="match status" value="1"/>
</dbReference>
<feature type="transmembrane region" description="Helical" evidence="9">
    <location>
        <begin position="209"/>
        <end position="232"/>
    </location>
</feature>
<evidence type="ECO:0000256" key="4">
    <source>
        <dbReference type="ARBA" id="ARBA00022475"/>
    </source>
</evidence>
<comment type="caution">
    <text evidence="11">The sequence shown here is derived from an EMBL/GenBank/DDBJ whole genome shotgun (WGS) entry which is preliminary data.</text>
</comment>
<evidence type="ECO:0000313" key="11">
    <source>
        <dbReference type="EMBL" id="MBD0849702.1"/>
    </source>
</evidence>
<feature type="domain" description="Na+/H+ antiporter NhaC-like C-terminal" evidence="10">
    <location>
        <begin position="178"/>
        <end position="482"/>
    </location>
</feature>
<keyword evidence="12" id="KW-1185">Reference proteome</keyword>
<comment type="similarity">
    <text evidence="8">Belongs to the NhaC Na(+)/H(+) (TC 2.A.35) antiporter family.</text>
</comment>
<dbReference type="PANTHER" id="PTHR33451:SF3">
    <property type="entry name" value="MALATE-2H(+)_NA(+)-LACTATE ANTIPORTER"/>
    <property type="match status" value="1"/>
</dbReference>
<feature type="transmembrane region" description="Helical" evidence="9">
    <location>
        <begin position="21"/>
        <end position="42"/>
    </location>
</feature>
<dbReference type="PANTHER" id="PTHR33451">
    <property type="entry name" value="MALATE-2H(+)/NA(+)-LACTATE ANTIPORTER"/>
    <property type="match status" value="1"/>
</dbReference>
<name>A0ABR7VAY2_9FLAO</name>
<feature type="transmembrane region" description="Helical" evidence="9">
    <location>
        <begin position="155"/>
        <end position="181"/>
    </location>
</feature>
<sequence length="499" mass="53125">MPKNEPHEYRQDEHIVDNKELNIWEALIPVIALVGMLAYNVYVFGDEAVGGSNQFILLLGGAVAAIVGFFNKVTYKRMLAEVAENIKSTTGALLILLMVGALAGTWLVSGIIPAMIYYGLQILNPTIFLAACVIICAIISLATGSSWTTAATVGIALIGIGEALGISMGMTAGAVLSGAYFGDKMSPLSDTTNLAPAMAGGELFDHIKYMSITTVPTILLTLVVFIILGFVIDPTGSADTASILESIDSTFNINGWLFIVPAAVIYLIIKKTPPLAALLIGTLLGAVFALIFQPEIVASLTNTKELTFESGYKGILRAITIKTSIATDNEALNDLFTGKGMEGMLSTIWLILCAMVFGGVMDGIGALSRITKSLLSMAKTTFGLFASTVGSCLALNVTASDQYLAIVVPGKMFSKAYADRGLAPENLSRTLEDSGTVTSVLIPWNTCGAYHSSVLGVGVGEYFIYAIFNWLSPIMTLIFAAFQIKIKHLKKRHGNRTKQ</sequence>
<evidence type="ECO:0000259" key="10">
    <source>
        <dbReference type="Pfam" id="PF03553"/>
    </source>
</evidence>
<accession>A0ABR7VAY2</accession>
<gene>
    <name evidence="11" type="primary">nhaC</name>
    <name evidence="11" type="ORF">HPE63_03400</name>
</gene>
<evidence type="ECO:0000256" key="8">
    <source>
        <dbReference type="ARBA" id="ARBA00038435"/>
    </source>
</evidence>
<evidence type="ECO:0000256" key="1">
    <source>
        <dbReference type="ARBA" id="ARBA00004651"/>
    </source>
</evidence>
<evidence type="ECO:0000256" key="9">
    <source>
        <dbReference type="SAM" id="Phobius"/>
    </source>
</evidence>
<reference evidence="11 12" key="1">
    <citation type="submission" date="2020-05" db="EMBL/GenBank/DDBJ databases">
        <title>The draft genome sequence of Maribacter arenosus CAU 1321.</title>
        <authorList>
            <person name="Mu L."/>
        </authorList>
    </citation>
    <scope>NUCLEOTIDE SEQUENCE [LARGE SCALE GENOMIC DNA]</scope>
    <source>
        <strain evidence="11 12">CAU 1321</strain>
    </source>
</reference>
<keyword evidence="4" id="KW-1003">Cell membrane</keyword>